<name>A0AAW2J4W4_9LAMI</name>
<dbReference type="PANTHER" id="PTHR33463:SF187">
    <property type="entry name" value="AND NB-ARC DOMAIN DISEASE RESISTANCE PROTEIN, PUTATIVE-RELATED"/>
    <property type="match status" value="1"/>
</dbReference>
<dbReference type="Pfam" id="PF23247">
    <property type="entry name" value="LRR_RPS2"/>
    <property type="match status" value="1"/>
</dbReference>
<comment type="caution">
    <text evidence="3">The sequence shown here is derived from an EMBL/GenBank/DDBJ whole genome shotgun (WGS) entry which is preliminary data.</text>
</comment>
<dbReference type="InterPro" id="IPR050905">
    <property type="entry name" value="Plant_NBS-LRR"/>
</dbReference>
<feature type="domain" description="Disease resistance protein At4g27190-like leucine-rich repeats" evidence="2">
    <location>
        <begin position="5"/>
        <end position="115"/>
    </location>
</feature>
<dbReference type="InterPro" id="IPR032675">
    <property type="entry name" value="LRR_dom_sf"/>
</dbReference>
<organism evidence="3">
    <name type="scientific">Sesamum calycinum</name>
    <dbReference type="NCBI Taxonomy" id="2727403"/>
    <lineage>
        <taxon>Eukaryota</taxon>
        <taxon>Viridiplantae</taxon>
        <taxon>Streptophyta</taxon>
        <taxon>Embryophyta</taxon>
        <taxon>Tracheophyta</taxon>
        <taxon>Spermatophyta</taxon>
        <taxon>Magnoliopsida</taxon>
        <taxon>eudicotyledons</taxon>
        <taxon>Gunneridae</taxon>
        <taxon>Pentapetalae</taxon>
        <taxon>asterids</taxon>
        <taxon>lamiids</taxon>
        <taxon>Lamiales</taxon>
        <taxon>Pedaliaceae</taxon>
        <taxon>Sesamum</taxon>
    </lineage>
</organism>
<accession>A0AAW2J4W4</accession>
<dbReference type="SUPFAM" id="SSF52058">
    <property type="entry name" value="L domain-like"/>
    <property type="match status" value="1"/>
</dbReference>
<proteinExistence type="predicted"/>
<evidence type="ECO:0000259" key="2">
    <source>
        <dbReference type="Pfam" id="PF23247"/>
    </source>
</evidence>
<evidence type="ECO:0000313" key="3">
    <source>
        <dbReference type="EMBL" id="KAL0289521.1"/>
    </source>
</evidence>
<gene>
    <name evidence="3" type="ORF">Scaly_2701200</name>
</gene>
<reference evidence="3" key="1">
    <citation type="submission" date="2020-06" db="EMBL/GenBank/DDBJ databases">
        <authorList>
            <person name="Li T."/>
            <person name="Hu X."/>
            <person name="Zhang T."/>
            <person name="Song X."/>
            <person name="Zhang H."/>
            <person name="Dai N."/>
            <person name="Sheng W."/>
            <person name="Hou X."/>
            <person name="Wei L."/>
        </authorList>
    </citation>
    <scope>NUCLEOTIDE SEQUENCE</scope>
    <source>
        <strain evidence="3">KEN8</strain>
        <tissue evidence="3">Leaf</tissue>
    </source>
</reference>
<dbReference type="Gene3D" id="3.80.10.10">
    <property type="entry name" value="Ribonuclease Inhibitor"/>
    <property type="match status" value="1"/>
</dbReference>
<dbReference type="PANTHER" id="PTHR33463">
    <property type="entry name" value="NB-ARC DOMAIN-CONTAINING PROTEIN-RELATED"/>
    <property type="match status" value="1"/>
</dbReference>
<evidence type="ECO:0000256" key="1">
    <source>
        <dbReference type="ARBA" id="ARBA00022821"/>
    </source>
</evidence>
<reference evidence="3" key="2">
    <citation type="journal article" date="2024" name="Plant">
        <title>Genomic evolution and insights into agronomic trait innovations of Sesamum species.</title>
        <authorList>
            <person name="Miao H."/>
            <person name="Wang L."/>
            <person name="Qu L."/>
            <person name="Liu H."/>
            <person name="Sun Y."/>
            <person name="Le M."/>
            <person name="Wang Q."/>
            <person name="Wei S."/>
            <person name="Zheng Y."/>
            <person name="Lin W."/>
            <person name="Duan Y."/>
            <person name="Cao H."/>
            <person name="Xiong S."/>
            <person name="Wang X."/>
            <person name="Wei L."/>
            <person name="Li C."/>
            <person name="Ma Q."/>
            <person name="Ju M."/>
            <person name="Zhao R."/>
            <person name="Li G."/>
            <person name="Mu C."/>
            <person name="Tian Q."/>
            <person name="Mei H."/>
            <person name="Zhang T."/>
            <person name="Gao T."/>
            <person name="Zhang H."/>
        </authorList>
    </citation>
    <scope>NUCLEOTIDE SEQUENCE</scope>
    <source>
        <strain evidence="3">KEN8</strain>
    </source>
</reference>
<dbReference type="AlphaFoldDB" id="A0AAW2J4W4"/>
<dbReference type="EMBL" id="JACGWM010001689">
    <property type="protein sequence ID" value="KAL0289521.1"/>
    <property type="molecule type" value="Genomic_DNA"/>
</dbReference>
<protein>
    <submittedName>
        <fullName evidence="3">Disease resistance protein</fullName>
    </submittedName>
</protein>
<dbReference type="InterPro" id="IPR057135">
    <property type="entry name" value="At4g27190-like_LRR"/>
</dbReference>
<sequence>MFPSLNSLRSLKSFRISHCTEIECISTLYTTSYLMEEKQESCCFPFQSLENLILSWLPNLTSLIRWDVRAAPPTGTFSHLKKLRIEFCNKIRKLFTLRTLQNLYSLEEVYVSECAGMEEIIGEDDGCELESNNSSCCSASVSSSYNDQAILTLPKLRALSLKWLPELRSICRETVVCDSIETIGMFQCHKIKRLPFFMPQLNGQPSPPPNLKQIRIGKDDRDWWESLEWSHSNIKNMLQPFVKYLELGFQKGLIKPDWNKLVLACLFIRRLQVLLRS</sequence>
<keyword evidence="1" id="KW-0611">Plant defense</keyword>